<protein>
    <submittedName>
        <fullName evidence="4">OmpA family protein</fullName>
    </submittedName>
</protein>
<evidence type="ECO:0000313" key="4">
    <source>
        <dbReference type="EMBL" id="MFD2523043.1"/>
    </source>
</evidence>
<dbReference type="InterPro" id="IPR036737">
    <property type="entry name" value="OmpA-like_sf"/>
</dbReference>
<sequence>MIKPISKLMVYLVLLLCACTTVIAQDIVLSKDSVETRCKVNSMSSTLIKFTRTDNGLQDSVETASLRSVTISDSTYVVYPLAFANEVNLLSMSEFQQALAMKDYALLLHAKVILADAVFLTGRTDLPPSSRTKLLPFTNLLKAQKGLKYAIYVHTDSIGKAYNNLMISQKRANSLRIFFVNNGIKADNIIVEGKGETEPSAETNVSDRRVEVQVTSVEKLQILYAEKYIPPVVTPTPVVEEKKAETPVEAISVLQNLEKAEYKPVKRAAKKPISFVLSADGLYAINSLSGDWSSKDGIGILQGFGAELMFSYYPKKWLGLTIQGGMSQWKVLRRYMTDNNEVVYTTRSTVQRIPLRIGTRVFLGKTFYIHPQGGMQMLNLTIQNSDTHPQSNATEKSNAFKPIVGGALGIEKKIGKTAILDIGLQYFMTPNEDFSGVREDLHYGGIKLGIGFKND</sequence>
<feature type="chain" id="PRO_5045104589" evidence="2">
    <location>
        <begin position="25"/>
        <end position="455"/>
    </location>
</feature>
<accession>A0ABW5JB81</accession>
<reference evidence="5" key="1">
    <citation type="journal article" date="2019" name="Int. J. Syst. Evol. Microbiol.">
        <title>The Global Catalogue of Microorganisms (GCM) 10K type strain sequencing project: providing services to taxonomists for standard genome sequencing and annotation.</title>
        <authorList>
            <consortium name="The Broad Institute Genomics Platform"/>
            <consortium name="The Broad Institute Genome Sequencing Center for Infectious Disease"/>
            <person name="Wu L."/>
            <person name="Ma J."/>
        </authorList>
    </citation>
    <scope>NUCLEOTIDE SEQUENCE [LARGE SCALE GENOMIC DNA]</scope>
    <source>
        <strain evidence="5">KCTC 52344</strain>
    </source>
</reference>
<keyword evidence="1" id="KW-0472">Membrane</keyword>
<dbReference type="InterPro" id="IPR050330">
    <property type="entry name" value="Bact_OuterMem_StrucFunc"/>
</dbReference>
<dbReference type="CDD" id="cd07185">
    <property type="entry name" value="OmpA_C-like"/>
    <property type="match status" value="1"/>
</dbReference>
<gene>
    <name evidence="4" type="ORF">ACFSR2_19255</name>
</gene>
<dbReference type="PROSITE" id="PS51123">
    <property type="entry name" value="OMPA_2"/>
    <property type="match status" value="1"/>
</dbReference>
<evidence type="ECO:0000259" key="3">
    <source>
        <dbReference type="PROSITE" id="PS51123"/>
    </source>
</evidence>
<dbReference type="Pfam" id="PF00691">
    <property type="entry name" value="OmpA"/>
    <property type="match status" value="1"/>
</dbReference>
<keyword evidence="5" id="KW-1185">Reference proteome</keyword>
<dbReference type="PANTHER" id="PTHR30329:SF21">
    <property type="entry name" value="LIPOPROTEIN YIAD-RELATED"/>
    <property type="match status" value="1"/>
</dbReference>
<evidence type="ECO:0000256" key="1">
    <source>
        <dbReference type="PROSITE-ProRule" id="PRU00473"/>
    </source>
</evidence>
<dbReference type="EMBL" id="JBHULC010000027">
    <property type="protein sequence ID" value="MFD2523043.1"/>
    <property type="molecule type" value="Genomic_DNA"/>
</dbReference>
<proteinExistence type="predicted"/>
<comment type="caution">
    <text evidence="4">The sequence shown here is derived from an EMBL/GenBank/DDBJ whole genome shotgun (WGS) entry which is preliminary data.</text>
</comment>
<dbReference type="SUPFAM" id="SSF103088">
    <property type="entry name" value="OmpA-like"/>
    <property type="match status" value="1"/>
</dbReference>
<evidence type="ECO:0000256" key="2">
    <source>
        <dbReference type="SAM" id="SignalP"/>
    </source>
</evidence>
<keyword evidence="2" id="KW-0732">Signal</keyword>
<dbReference type="PANTHER" id="PTHR30329">
    <property type="entry name" value="STATOR ELEMENT OF FLAGELLAR MOTOR COMPLEX"/>
    <property type="match status" value="1"/>
</dbReference>
<dbReference type="Gene3D" id="3.30.1330.60">
    <property type="entry name" value="OmpA-like domain"/>
    <property type="match status" value="1"/>
</dbReference>
<name>A0ABW5JB81_9BACT</name>
<dbReference type="Proteomes" id="UP001597510">
    <property type="component" value="Unassembled WGS sequence"/>
</dbReference>
<dbReference type="RefSeq" id="WP_340240074.1">
    <property type="nucleotide sequence ID" value="NZ_JBBEWC010000018.1"/>
</dbReference>
<feature type="signal peptide" evidence="2">
    <location>
        <begin position="1"/>
        <end position="24"/>
    </location>
</feature>
<organism evidence="4 5">
    <name type="scientific">Emticicia soli</name>
    <dbReference type="NCBI Taxonomy" id="2027878"/>
    <lineage>
        <taxon>Bacteria</taxon>
        <taxon>Pseudomonadati</taxon>
        <taxon>Bacteroidota</taxon>
        <taxon>Cytophagia</taxon>
        <taxon>Cytophagales</taxon>
        <taxon>Leadbetterellaceae</taxon>
        <taxon>Emticicia</taxon>
    </lineage>
</organism>
<evidence type="ECO:0000313" key="5">
    <source>
        <dbReference type="Proteomes" id="UP001597510"/>
    </source>
</evidence>
<feature type="domain" description="OmpA-like" evidence="3">
    <location>
        <begin position="106"/>
        <end position="218"/>
    </location>
</feature>
<dbReference type="PROSITE" id="PS51257">
    <property type="entry name" value="PROKAR_LIPOPROTEIN"/>
    <property type="match status" value="1"/>
</dbReference>
<dbReference type="InterPro" id="IPR006665">
    <property type="entry name" value="OmpA-like"/>
</dbReference>